<dbReference type="Proteomes" id="UP000003505">
    <property type="component" value="Unassembled WGS sequence"/>
</dbReference>
<dbReference type="EMBL" id="ACKP02000015">
    <property type="protein sequence ID" value="EEX77796.1"/>
    <property type="molecule type" value="Genomic_DNA"/>
</dbReference>
<reference evidence="1 2" key="1">
    <citation type="submission" date="2009-09" db="EMBL/GenBank/DDBJ databases">
        <authorList>
            <person name="Weinstock G."/>
            <person name="Sodergren E."/>
            <person name="Clifton S."/>
            <person name="Fulton L."/>
            <person name="Fulton B."/>
            <person name="Courtney L."/>
            <person name="Fronick C."/>
            <person name="Harrison M."/>
            <person name="Strong C."/>
            <person name="Farmer C."/>
            <person name="Delahaunty K."/>
            <person name="Markovic C."/>
            <person name="Hall O."/>
            <person name="Minx P."/>
            <person name="Tomlinson C."/>
            <person name="Mitreva M."/>
            <person name="Nelson J."/>
            <person name="Hou S."/>
            <person name="Wollam A."/>
            <person name="Pepin K.H."/>
            <person name="Johnson M."/>
            <person name="Bhonagiri V."/>
            <person name="Nash W.E."/>
            <person name="Warren W."/>
            <person name="Chinwalla A."/>
            <person name="Mardis E.R."/>
            <person name="Wilson R.K."/>
        </authorList>
    </citation>
    <scope>NUCLEOTIDE SEQUENCE [LARGE SCALE GENOMIC DNA]</scope>
    <source>
        <strain evidence="2">ATCC 35185 / DSM 20758 / VPI D19B-28</strain>
    </source>
</reference>
<proteinExistence type="predicted"/>
<name>C9LTR2_SELS3</name>
<evidence type="ECO:0000313" key="2">
    <source>
        <dbReference type="Proteomes" id="UP000003505"/>
    </source>
</evidence>
<dbReference type="AlphaFoldDB" id="C9LTR2"/>
<comment type="caution">
    <text evidence="1">The sequence shown here is derived from an EMBL/GenBank/DDBJ whole genome shotgun (WGS) entry which is preliminary data.</text>
</comment>
<organism evidence="1 2">
    <name type="scientific">Selenomonas sputigena (strain ATCC 35185 / DSM 20758 / CCUG 44933 / VPI D19B-28)</name>
    <dbReference type="NCBI Taxonomy" id="546271"/>
    <lineage>
        <taxon>Bacteria</taxon>
        <taxon>Bacillati</taxon>
        <taxon>Bacillota</taxon>
        <taxon>Negativicutes</taxon>
        <taxon>Selenomonadales</taxon>
        <taxon>Selenomonadaceae</taxon>
        <taxon>Selenomonas</taxon>
    </lineage>
</organism>
<gene>
    <name evidence="1" type="ORF">SELSPUOL_01073</name>
</gene>
<evidence type="ECO:0000313" key="1">
    <source>
        <dbReference type="EMBL" id="EEX77796.1"/>
    </source>
</evidence>
<protein>
    <submittedName>
        <fullName evidence="1">Uncharacterized protein</fullName>
    </submittedName>
</protein>
<sequence>MSTKWTFVRVVCDRFSAVKKVHQMYSEAMLLVCRRRRRKVESRW</sequence>
<accession>C9LTR2</accession>